<name>A0A543PR08_9MICO</name>
<dbReference type="Proteomes" id="UP000320085">
    <property type="component" value="Unassembled WGS sequence"/>
</dbReference>
<dbReference type="AlphaFoldDB" id="A0A543PR08"/>
<accession>A0A543PR08</accession>
<sequence>MKNPSNGITYWPYEVCDDTGVVTSGLIFAPSAASAAWHVMRFVAPTAQVHVLDEGEGAA</sequence>
<gene>
    <name evidence="1" type="ORF">FHX52_3226</name>
</gene>
<evidence type="ECO:0000313" key="2">
    <source>
        <dbReference type="Proteomes" id="UP000320085"/>
    </source>
</evidence>
<proteinExistence type="predicted"/>
<evidence type="ECO:0000313" key="1">
    <source>
        <dbReference type="EMBL" id="TQN46501.1"/>
    </source>
</evidence>
<organism evidence="1 2">
    <name type="scientific">Humibacillus xanthopallidus</name>
    <dbReference type="NCBI Taxonomy" id="412689"/>
    <lineage>
        <taxon>Bacteria</taxon>
        <taxon>Bacillati</taxon>
        <taxon>Actinomycetota</taxon>
        <taxon>Actinomycetes</taxon>
        <taxon>Micrococcales</taxon>
        <taxon>Intrasporangiaceae</taxon>
        <taxon>Humibacillus</taxon>
    </lineage>
</organism>
<reference evidence="1 2" key="1">
    <citation type="submission" date="2019-06" db="EMBL/GenBank/DDBJ databases">
        <title>Sequencing the genomes of 1000 actinobacteria strains.</title>
        <authorList>
            <person name="Klenk H.-P."/>
        </authorList>
    </citation>
    <scope>NUCLEOTIDE SEQUENCE [LARGE SCALE GENOMIC DNA]</scope>
    <source>
        <strain evidence="1 2">DSM 21776</strain>
    </source>
</reference>
<protein>
    <submittedName>
        <fullName evidence="1">Uncharacterized protein</fullName>
    </submittedName>
</protein>
<dbReference type="EMBL" id="VFQF01000002">
    <property type="protein sequence ID" value="TQN46501.1"/>
    <property type="molecule type" value="Genomic_DNA"/>
</dbReference>
<comment type="caution">
    <text evidence="1">The sequence shown here is derived from an EMBL/GenBank/DDBJ whole genome shotgun (WGS) entry which is preliminary data.</text>
</comment>
<dbReference type="RefSeq" id="WP_141823301.1">
    <property type="nucleotide sequence ID" value="NZ_BAAAQC010000012.1"/>
</dbReference>